<proteinExistence type="predicted"/>
<name>A0A4R1S886_HYDET</name>
<dbReference type="AlphaFoldDB" id="A0A4R1S886"/>
<sequence length="209" mass="23897">MKRLFLVLLALLAMTTANAGMIRAEQDYSPIRPQMKVKFRYIIAHMEQKESTWEVTVVKSSFPDSITYTWIRPQKDREAWKGTRILLEMKTSKNFNPWYRNGESKATTDTAPWLSQMILSELREKGRSETFKEGGSGALNWAAADLTVKEKVIFPVLLNGKPEALNALKLNKGITVWNNLNNPLVLEYEPLAIPLFTSVTGWKVTEINY</sequence>
<keyword evidence="1" id="KW-0732">Signal</keyword>
<reference evidence="2 3" key="1">
    <citation type="submission" date="2019-03" db="EMBL/GenBank/DDBJ databases">
        <title>Genomic Encyclopedia of Type Strains, Phase IV (KMG-IV): sequencing the most valuable type-strain genomes for metagenomic binning, comparative biology and taxonomic classification.</title>
        <authorList>
            <person name="Goeker M."/>
        </authorList>
    </citation>
    <scope>NUCLEOTIDE SEQUENCE [LARGE SCALE GENOMIC DNA]</scope>
    <source>
        <strain evidence="2 3">LX-B</strain>
    </source>
</reference>
<dbReference type="Proteomes" id="UP000295008">
    <property type="component" value="Unassembled WGS sequence"/>
</dbReference>
<comment type="caution">
    <text evidence="2">The sequence shown here is derived from an EMBL/GenBank/DDBJ whole genome shotgun (WGS) entry which is preliminary data.</text>
</comment>
<dbReference type="RefSeq" id="WP_132012780.1">
    <property type="nucleotide sequence ID" value="NZ_SLUN01000003.1"/>
</dbReference>
<feature type="signal peptide" evidence="1">
    <location>
        <begin position="1"/>
        <end position="19"/>
    </location>
</feature>
<evidence type="ECO:0000313" key="3">
    <source>
        <dbReference type="Proteomes" id="UP000295008"/>
    </source>
</evidence>
<evidence type="ECO:0000313" key="2">
    <source>
        <dbReference type="EMBL" id="TCL75090.1"/>
    </source>
</evidence>
<gene>
    <name evidence="2" type="ORF">EDC14_100320</name>
</gene>
<keyword evidence="3" id="KW-1185">Reference proteome</keyword>
<evidence type="ECO:0000256" key="1">
    <source>
        <dbReference type="SAM" id="SignalP"/>
    </source>
</evidence>
<dbReference type="EMBL" id="SLUN01000003">
    <property type="protein sequence ID" value="TCL75090.1"/>
    <property type="molecule type" value="Genomic_DNA"/>
</dbReference>
<organism evidence="2 3">
    <name type="scientific">Hydrogenispora ethanolica</name>
    <dbReference type="NCBI Taxonomy" id="1082276"/>
    <lineage>
        <taxon>Bacteria</taxon>
        <taxon>Bacillati</taxon>
        <taxon>Bacillota</taxon>
        <taxon>Hydrogenispora</taxon>
    </lineage>
</organism>
<protein>
    <submittedName>
        <fullName evidence="2">Uncharacterized protein</fullName>
    </submittedName>
</protein>
<feature type="chain" id="PRO_5020388293" evidence="1">
    <location>
        <begin position="20"/>
        <end position="209"/>
    </location>
</feature>
<accession>A0A4R1S886</accession>